<keyword evidence="2" id="KW-1185">Reference proteome</keyword>
<name>A0ABS6FXQ1_9FIRM</name>
<accession>A0ABS6FXQ1</accession>
<reference evidence="1 2" key="1">
    <citation type="submission" date="2021-06" db="EMBL/GenBank/DDBJ databases">
        <authorList>
            <person name="Sun Q."/>
            <person name="Li D."/>
        </authorList>
    </citation>
    <scope>NUCLEOTIDE SEQUENCE [LARGE SCALE GENOMIC DNA]</scope>
    <source>
        <strain evidence="1 2">MSJ-5</strain>
    </source>
</reference>
<sequence>MKLIVNGDDFGVTKGVTLGILDCMENGIVTETTAMVNGLYFEEGIKEAENRGIDKIGIHLTLTWGKPILPAREVSTLVDNIGNFHRSITEKIEYNYEEVRNELRAQIIKFKEFFKEPTHIDGHHHFYAFDEGLLEIVLDLSKEFNIPARCPEDKMRRSYNIKGVKTTEGFTAEFYKNNATLSKLMNIISQYKHCETLELMCHPAYIDEDLFKVSTYVDYRKKEYEILVSDTIKNFINQANIQLISFNDI</sequence>
<dbReference type="InterPro" id="IPR022948">
    <property type="entry name" value="COD_ChbG_bac"/>
</dbReference>
<dbReference type="EMBL" id="JAHLQK010000001">
    <property type="protein sequence ID" value="MBU5674994.1"/>
    <property type="molecule type" value="Genomic_DNA"/>
</dbReference>
<protein>
    <submittedName>
        <fullName evidence="1">Carbohydrate deacetylase</fullName>
    </submittedName>
</protein>
<evidence type="ECO:0000313" key="1">
    <source>
        <dbReference type="EMBL" id="MBU5674994.1"/>
    </source>
</evidence>
<dbReference type="Proteomes" id="UP000779508">
    <property type="component" value="Unassembled WGS sequence"/>
</dbReference>
<dbReference type="InterPro" id="IPR006879">
    <property type="entry name" value="YdjC-like"/>
</dbReference>
<dbReference type="PANTHER" id="PTHR31609">
    <property type="entry name" value="YDJC DEACETYLASE FAMILY MEMBER"/>
    <property type="match status" value="1"/>
</dbReference>
<dbReference type="Pfam" id="PF04794">
    <property type="entry name" value="YdjC"/>
    <property type="match status" value="1"/>
</dbReference>
<gene>
    <name evidence="1" type="ORF">KQI88_01005</name>
</gene>
<dbReference type="RefSeq" id="WP_216414503.1">
    <property type="nucleotide sequence ID" value="NZ_JAHLQK010000001.1"/>
</dbReference>
<dbReference type="CDD" id="cd10803">
    <property type="entry name" value="YdjC_EF3048_like"/>
    <property type="match status" value="1"/>
</dbReference>
<organism evidence="1 2">
    <name type="scientific">Alkaliphilus flagellatus</name>
    <dbReference type="NCBI Taxonomy" id="2841507"/>
    <lineage>
        <taxon>Bacteria</taxon>
        <taxon>Bacillati</taxon>
        <taxon>Bacillota</taxon>
        <taxon>Clostridia</taxon>
        <taxon>Peptostreptococcales</taxon>
        <taxon>Natronincolaceae</taxon>
        <taxon>Alkaliphilus</taxon>
    </lineage>
</organism>
<evidence type="ECO:0000313" key="2">
    <source>
        <dbReference type="Proteomes" id="UP000779508"/>
    </source>
</evidence>
<comment type="caution">
    <text evidence="1">The sequence shown here is derived from an EMBL/GenBank/DDBJ whole genome shotgun (WGS) entry which is preliminary data.</text>
</comment>
<proteinExistence type="predicted"/>
<dbReference type="PANTHER" id="PTHR31609:SF1">
    <property type="entry name" value="CARBOHYDRATE DEACETYLASE"/>
    <property type="match status" value="1"/>
</dbReference>